<dbReference type="InterPro" id="IPR047122">
    <property type="entry name" value="Trans-enoyl_RdTase-like"/>
</dbReference>
<dbReference type="CDD" id="cd08249">
    <property type="entry name" value="enoyl_reductase_like"/>
    <property type="match status" value="1"/>
</dbReference>
<dbReference type="Gene3D" id="3.90.180.10">
    <property type="entry name" value="Medium-chain alcohol dehydrogenases, catalytic domain"/>
    <property type="match status" value="1"/>
</dbReference>
<reference evidence="4 5" key="1">
    <citation type="submission" date="2024-01" db="EMBL/GenBank/DDBJ databases">
        <title>Complete genome of Cladobotryum mycophilum ATHUM6906.</title>
        <authorList>
            <person name="Christinaki A.C."/>
            <person name="Myridakis A.I."/>
            <person name="Kouvelis V.N."/>
        </authorList>
    </citation>
    <scope>NUCLEOTIDE SEQUENCE [LARGE SCALE GENOMIC DNA]</scope>
    <source>
        <strain evidence="4 5">ATHUM6906</strain>
    </source>
</reference>
<dbReference type="PANTHER" id="PTHR45348:SF5">
    <property type="entry name" value="OXIDOREDUCTASE, PUTATIVE (AFU_ORTHOLOGUE AFUA_8G01420)-RELATED"/>
    <property type="match status" value="1"/>
</dbReference>
<comment type="caution">
    <text evidence="4">The sequence shown here is derived from an EMBL/GenBank/DDBJ whole genome shotgun (WGS) entry which is preliminary data.</text>
</comment>
<dbReference type="InterPro" id="IPR013154">
    <property type="entry name" value="ADH-like_N"/>
</dbReference>
<evidence type="ECO:0000313" key="5">
    <source>
        <dbReference type="Proteomes" id="UP001338125"/>
    </source>
</evidence>
<name>A0ABR0SU99_9HYPO</name>
<accession>A0ABR0SU99</accession>
<dbReference type="InterPro" id="IPR011032">
    <property type="entry name" value="GroES-like_sf"/>
</dbReference>
<evidence type="ECO:0000256" key="1">
    <source>
        <dbReference type="ARBA" id="ARBA00008072"/>
    </source>
</evidence>
<protein>
    <submittedName>
        <fullName evidence="4">Trans-enoyl reductase fsr4</fullName>
    </submittedName>
</protein>
<gene>
    <name evidence="4" type="ORF">PT974_03915</name>
</gene>
<keyword evidence="2" id="KW-0560">Oxidoreductase</keyword>
<dbReference type="SUPFAM" id="SSF50129">
    <property type="entry name" value="GroES-like"/>
    <property type="match status" value="1"/>
</dbReference>
<comment type="similarity">
    <text evidence="1">Belongs to the zinc-containing alcohol dehydrogenase family.</text>
</comment>
<evidence type="ECO:0000259" key="3">
    <source>
        <dbReference type="SMART" id="SM00829"/>
    </source>
</evidence>
<dbReference type="Proteomes" id="UP001338125">
    <property type="component" value="Unassembled WGS sequence"/>
</dbReference>
<feature type="domain" description="Enoyl reductase (ER)" evidence="3">
    <location>
        <begin position="11"/>
        <end position="308"/>
    </location>
</feature>
<evidence type="ECO:0000313" key="4">
    <source>
        <dbReference type="EMBL" id="KAK5995507.1"/>
    </source>
</evidence>
<dbReference type="InterPro" id="IPR036291">
    <property type="entry name" value="NAD(P)-bd_dom_sf"/>
</dbReference>
<dbReference type="SUPFAM" id="SSF51735">
    <property type="entry name" value="NAD(P)-binding Rossmann-fold domains"/>
    <property type="match status" value="1"/>
</dbReference>
<dbReference type="InterPro" id="IPR020843">
    <property type="entry name" value="ER"/>
</dbReference>
<evidence type="ECO:0000256" key="2">
    <source>
        <dbReference type="ARBA" id="ARBA00023002"/>
    </source>
</evidence>
<organism evidence="4 5">
    <name type="scientific">Cladobotryum mycophilum</name>
    <dbReference type="NCBI Taxonomy" id="491253"/>
    <lineage>
        <taxon>Eukaryota</taxon>
        <taxon>Fungi</taxon>
        <taxon>Dikarya</taxon>
        <taxon>Ascomycota</taxon>
        <taxon>Pezizomycotina</taxon>
        <taxon>Sordariomycetes</taxon>
        <taxon>Hypocreomycetidae</taxon>
        <taxon>Hypocreales</taxon>
        <taxon>Hypocreaceae</taxon>
        <taxon>Cladobotryum</taxon>
    </lineage>
</organism>
<dbReference type="PANTHER" id="PTHR45348">
    <property type="entry name" value="HYPOTHETICAL OXIDOREDUCTASE (EUROFUNG)"/>
    <property type="match status" value="1"/>
</dbReference>
<keyword evidence="5" id="KW-1185">Reference proteome</keyword>
<dbReference type="Pfam" id="PF08240">
    <property type="entry name" value="ADH_N"/>
    <property type="match status" value="1"/>
</dbReference>
<dbReference type="SMART" id="SM00829">
    <property type="entry name" value="PKS_ER"/>
    <property type="match status" value="1"/>
</dbReference>
<sequence length="352" mass="37824">MKEAIVNVDATVTVTIQETPIPKPGPHQVLVKVIVAGTNPKDWMFPKALSRAHNSGDDVAGIVEEVGSEVYEFHKGDRVAGMHCFPEPHGAFGEYAILLDYMTIRLPDGTSFEEAATIPLATLTAAFGLSWVLGLPMPWQRSPEGQTPLIVYGASTAVAAFGIQLARAANIHPIIAIGSSNSSFMTEYLDNEKGDCLIDYRVHKGPEALIKAIRSALTDAGIADGRALHAFDCVSQPGTYDAVLSKVLAGEPKNGHKPKVATVLPELNYSSMDPTVDFEQTYCGLAHEGTEDARRFGAALFRSLTQALKYGWFKGHPYEVVPGGLDGVEAAVKESKEGNIKAKKLILKIAEP</sequence>
<proteinExistence type="inferred from homology"/>
<dbReference type="Gene3D" id="3.40.50.720">
    <property type="entry name" value="NAD(P)-binding Rossmann-like Domain"/>
    <property type="match status" value="1"/>
</dbReference>
<dbReference type="EMBL" id="JAVFKD010000004">
    <property type="protein sequence ID" value="KAK5995507.1"/>
    <property type="molecule type" value="Genomic_DNA"/>
</dbReference>